<dbReference type="Proteomes" id="UP001162483">
    <property type="component" value="Unassembled WGS sequence"/>
</dbReference>
<comment type="caution">
    <text evidence="1">The sequence shown here is derived from an EMBL/GenBank/DDBJ whole genome shotgun (WGS) entry which is preliminary data.</text>
</comment>
<evidence type="ECO:0000313" key="1">
    <source>
        <dbReference type="EMBL" id="CAI9614374.1"/>
    </source>
</evidence>
<reference evidence="1" key="1">
    <citation type="submission" date="2023-05" db="EMBL/GenBank/DDBJ databases">
        <authorList>
            <person name="Stuckert A."/>
        </authorList>
    </citation>
    <scope>NUCLEOTIDE SEQUENCE</scope>
</reference>
<protein>
    <submittedName>
        <fullName evidence="1">Uncharacterized protein</fullName>
    </submittedName>
</protein>
<sequence>MRAGNRHSSEGTSTLIISAGSQCRLSVPSINAYQCPSVPPNSSNQCRLPVPISAAYQCHI</sequence>
<gene>
    <name evidence="1" type="ORF">SPARVUS_LOCUS15046375</name>
</gene>
<keyword evidence="2" id="KW-1185">Reference proteome</keyword>
<accession>A0ABN9GZL3</accession>
<evidence type="ECO:0000313" key="2">
    <source>
        <dbReference type="Proteomes" id="UP001162483"/>
    </source>
</evidence>
<organism evidence="1 2">
    <name type="scientific">Staurois parvus</name>
    <dbReference type="NCBI Taxonomy" id="386267"/>
    <lineage>
        <taxon>Eukaryota</taxon>
        <taxon>Metazoa</taxon>
        <taxon>Chordata</taxon>
        <taxon>Craniata</taxon>
        <taxon>Vertebrata</taxon>
        <taxon>Euteleostomi</taxon>
        <taxon>Amphibia</taxon>
        <taxon>Batrachia</taxon>
        <taxon>Anura</taxon>
        <taxon>Neobatrachia</taxon>
        <taxon>Ranoidea</taxon>
        <taxon>Ranidae</taxon>
        <taxon>Staurois</taxon>
    </lineage>
</organism>
<proteinExistence type="predicted"/>
<dbReference type="EMBL" id="CATNWA010019663">
    <property type="protein sequence ID" value="CAI9614374.1"/>
    <property type="molecule type" value="Genomic_DNA"/>
</dbReference>
<name>A0ABN9GZL3_9NEOB</name>